<organism evidence="3 4">
    <name type="scientific">Parabacteroides johnsonii</name>
    <dbReference type="NCBI Taxonomy" id="387661"/>
    <lineage>
        <taxon>Bacteria</taxon>
        <taxon>Pseudomonadati</taxon>
        <taxon>Bacteroidota</taxon>
        <taxon>Bacteroidia</taxon>
        <taxon>Bacteroidales</taxon>
        <taxon>Tannerellaceae</taxon>
        <taxon>Parabacteroides</taxon>
    </lineage>
</organism>
<comment type="caution">
    <text evidence="3">The sequence shown here is derived from an EMBL/GenBank/DDBJ whole genome shotgun (WGS) entry which is preliminary data.</text>
</comment>
<dbReference type="RefSeq" id="WP_008147854.1">
    <property type="nucleotide sequence ID" value="NZ_CAJLBM010000029.1"/>
</dbReference>
<keyword evidence="1" id="KW-1133">Transmembrane helix</keyword>
<keyword evidence="1" id="KW-0812">Transmembrane</keyword>
<dbReference type="EMBL" id="NFIJ01000026">
    <property type="protein sequence ID" value="OUO02796.1"/>
    <property type="molecule type" value="Genomic_DNA"/>
</dbReference>
<feature type="transmembrane region" description="Helical" evidence="1">
    <location>
        <begin position="7"/>
        <end position="23"/>
    </location>
</feature>
<name>A0A9Q5SPK7_9BACT</name>
<dbReference type="AlphaFoldDB" id="A0A9Q5SPK7"/>
<feature type="transmembrane region" description="Helical" evidence="1">
    <location>
        <begin position="35"/>
        <end position="54"/>
    </location>
</feature>
<evidence type="ECO:0000313" key="3">
    <source>
        <dbReference type="EMBL" id="OUO02796.1"/>
    </source>
</evidence>
<keyword evidence="1" id="KW-0472">Membrane</keyword>
<reference evidence="4" key="1">
    <citation type="submission" date="2017-04" db="EMBL/GenBank/DDBJ databases">
        <title>Function of individual gut microbiota members based on whole genome sequencing of pure cultures obtained from chicken caecum.</title>
        <authorList>
            <person name="Medvecky M."/>
            <person name="Cejkova D."/>
            <person name="Polansky O."/>
            <person name="Karasova D."/>
            <person name="Kubasova T."/>
            <person name="Cizek A."/>
            <person name="Rychlik I."/>
        </authorList>
    </citation>
    <scope>NUCLEOTIDE SEQUENCE [LARGE SCALE GENOMIC DNA]</scope>
    <source>
        <strain evidence="4">An42</strain>
    </source>
</reference>
<evidence type="ECO:0000313" key="4">
    <source>
        <dbReference type="Proteomes" id="UP000195975"/>
    </source>
</evidence>
<protein>
    <submittedName>
        <fullName evidence="3">Uncharacterized protein</fullName>
    </submittedName>
</protein>
<dbReference type="Proteomes" id="UP000195975">
    <property type="component" value="Unassembled WGS sequence"/>
</dbReference>
<dbReference type="Proteomes" id="UP001213646">
    <property type="component" value="Unassembled WGS sequence"/>
</dbReference>
<dbReference type="EMBL" id="JAQPYX010000092">
    <property type="protein sequence ID" value="MDC7150075.1"/>
    <property type="molecule type" value="Genomic_DNA"/>
</dbReference>
<accession>A0A9Q5SPK7</accession>
<sequence length="68" mass="7685">MKINKDLVDATMMLSFIILVLIGTTDFSDMLLKEITMGGLALLSVAMVTLRIIYMRQEANSPKNEEYE</sequence>
<gene>
    <name evidence="3" type="ORF">B5F96_16595</name>
    <name evidence="2" type="ORF">PQG89_11630</name>
</gene>
<proteinExistence type="predicted"/>
<reference evidence="3" key="2">
    <citation type="journal article" date="2018" name="BMC Genomics">
        <title>Whole genome sequencing and function prediction of 133 gut anaerobes isolated from chicken caecum in pure cultures.</title>
        <authorList>
            <person name="Medvecky M."/>
            <person name="Cejkova D."/>
            <person name="Polansky O."/>
            <person name="Karasova D."/>
            <person name="Kubasova T."/>
            <person name="Cizek A."/>
            <person name="Rychlik I."/>
        </authorList>
    </citation>
    <scope>NUCLEOTIDE SEQUENCE</scope>
    <source>
        <strain evidence="3">An42</strain>
    </source>
</reference>
<reference evidence="2" key="3">
    <citation type="submission" date="2023-01" db="EMBL/GenBank/DDBJ databases">
        <title>Exploring GABA producing Bacteroides strains toward improving mental health.</title>
        <authorList>
            <person name="Yousuf B."/>
            <person name="Bouhlel N.E."/>
            <person name="Mottawea W."/>
            <person name="Hammami R."/>
        </authorList>
    </citation>
    <scope>NUCLEOTIDE SEQUENCE</scope>
    <source>
        <strain evidence="2">UO.H1047</strain>
    </source>
</reference>
<evidence type="ECO:0000313" key="2">
    <source>
        <dbReference type="EMBL" id="MDC7150075.1"/>
    </source>
</evidence>
<evidence type="ECO:0000256" key="1">
    <source>
        <dbReference type="SAM" id="Phobius"/>
    </source>
</evidence>
<dbReference type="GeneID" id="93408209"/>